<dbReference type="Proteomes" id="UP000729701">
    <property type="component" value="Unassembled WGS sequence"/>
</dbReference>
<reference evidence="3" key="1">
    <citation type="submission" date="2021-05" db="EMBL/GenBank/DDBJ databases">
        <authorList>
            <person name="Pietrasiak N."/>
            <person name="Ward R."/>
            <person name="Stajich J.E."/>
            <person name="Kurbessoian T."/>
        </authorList>
    </citation>
    <scope>NUCLEOTIDE SEQUENCE</scope>
    <source>
        <strain evidence="3">GSE-NOS-MK-12-04C</strain>
    </source>
</reference>
<keyword evidence="1" id="KW-0547">Nucleotide-binding</keyword>
<evidence type="ECO:0000313" key="4">
    <source>
        <dbReference type="Proteomes" id="UP000729701"/>
    </source>
</evidence>
<dbReference type="GO" id="GO:0005524">
    <property type="term" value="F:ATP binding"/>
    <property type="evidence" value="ECO:0007669"/>
    <property type="project" value="UniProtKB-KW"/>
</dbReference>
<dbReference type="InterPro" id="IPR003959">
    <property type="entry name" value="ATPase_AAA_core"/>
</dbReference>
<dbReference type="SUPFAM" id="SSF52540">
    <property type="entry name" value="P-loop containing nucleoside triphosphate hydrolases"/>
    <property type="match status" value="1"/>
</dbReference>
<name>A0A951QP65_9CYAN</name>
<dbReference type="PANTHER" id="PTHR23077">
    <property type="entry name" value="AAA-FAMILY ATPASE"/>
    <property type="match status" value="1"/>
</dbReference>
<protein>
    <submittedName>
        <fullName evidence="3">ATP-binding protein</fullName>
    </submittedName>
</protein>
<dbReference type="GO" id="GO:0016887">
    <property type="term" value="F:ATP hydrolysis activity"/>
    <property type="evidence" value="ECO:0007669"/>
    <property type="project" value="InterPro"/>
</dbReference>
<dbReference type="InterPro" id="IPR027417">
    <property type="entry name" value="P-loop_NTPase"/>
</dbReference>
<comment type="caution">
    <text evidence="3">The sequence shown here is derived from an EMBL/GenBank/DDBJ whole genome shotgun (WGS) entry which is preliminary data.</text>
</comment>
<comment type="similarity">
    <text evidence="1">Belongs to the AAA ATPase family.</text>
</comment>
<dbReference type="InterPro" id="IPR003960">
    <property type="entry name" value="ATPase_AAA_CS"/>
</dbReference>
<dbReference type="EMBL" id="JAHHGZ010000021">
    <property type="protein sequence ID" value="MBW4669530.1"/>
    <property type="molecule type" value="Genomic_DNA"/>
</dbReference>
<dbReference type="InterPro" id="IPR003593">
    <property type="entry name" value="AAA+_ATPase"/>
</dbReference>
<dbReference type="InterPro" id="IPR050168">
    <property type="entry name" value="AAA_ATPase_domain"/>
</dbReference>
<gene>
    <name evidence="3" type="ORF">KME60_19460</name>
</gene>
<dbReference type="Gene3D" id="3.40.50.300">
    <property type="entry name" value="P-loop containing nucleotide triphosphate hydrolases"/>
    <property type="match status" value="1"/>
</dbReference>
<evidence type="ECO:0000313" key="3">
    <source>
        <dbReference type="EMBL" id="MBW4669530.1"/>
    </source>
</evidence>
<sequence length="407" mass="46875">MKMQQLILEALNLTNNAISYYVSQELAGLYPKKALLEGNDSTFDVERYAEANFCTIKQDKSIHNQILTGWNGMDCEIYDYTENASLEVTWQGHKFDILLISWQEGHCKLRYYWVLADNKEIAETFYATVCEWNSEIRDEVLVFEDGYWSKNSDLFESIKSASFDNLVLGGTLKQDIRDDLRHFFESQETYESYGIPWKRGILFIGSPGNGKTHAVKALINQMQLPCLYVKSLKSQYDNPHENIKQVFKRARQSAPCLLILEDIDSLVEGDNRSFFLNEIDGFAANTGLVILATTNHPERIDPAILDRPSRFDRKYYFELPGLTERIAYTNLWNEKFKPALRLSDASITKIAKMTEGFSFAYLKELFLSSMMHWMGEMEADGMEKSVISQVTALREQMKSVKEVATDK</sequence>
<accession>A0A951QP65</accession>
<organism evidence="3 4">
    <name type="scientific">Cyanomargarita calcarea GSE-NOS-MK-12-04C</name>
    <dbReference type="NCBI Taxonomy" id="2839659"/>
    <lineage>
        <taxon>Bacteria</taxon>
        <taxon>Bacillati</taxon>
        <taxon>Cyanobacteriota</taxon>
        <taxon>Cyanophyceae</taxon>
        <taxon>Nostocales</taxon>
        <taxon>Cyanomargaritaceae</taxon>
        <taxon>Cyanomargarita</taxon>
    </lineage>
</organism>
<dbReference type="Pfam" id="PF00004">
    <property type="entry name" value="AAA"/>
    <property type="match status" value="1"/>
</dbReference>
<dbReference type="AlphaFoldDB" id="A0A951QP65"/>
<feature type="domain" description="AAA+ ATPase" evidence="2">
    <location>
        <begin position="197"/>
        <end position="321"/>
    </location>
</feature>
<dbReference type="GO" id="GO:1990275">
    <property type="term" value="F:preribosome binding"/>
    <property type="evidence" value="ECO:0007669"/>
    <property type="project" value="TreeGrafter"/>
</dbReference>
<keyword evidence="1 3" id="KW-0067">ATP-binding</keyword>
<evidence type="ECO:0000256" key="1">
    <source>
        <dbReference type="RuleBase" id="RU003651"/>
    </source>
</evidence>
<dbReference type="PROSITE" id="PS00674">
    <property type="entry name" value="AAA"/>
    <property type="match status" value="1"/>
</dbReference>
<dbReference type="SMART" id="SM00382">
    <property type="entry name" value="AAA"/>
    <property type="match status" value="1"/>
</dbReference>
<evidence type="ECO:0000259" key="2">
    <source>
        <dbReference type="SMART" id="SM00382"/>
    </source>
</evidence>
<dbReference type="Gene3D" id="1.10.8.60">
    <property type="match status" value="1"/>
</dbReference>
<proteinExistence type="inferred from homology"/>
<reference evidence="3" key="2">
    <citation type="journal article" date="2022" name="Microbiol. Resour. Announc.">
        <title>Metagenome Sequencing to Explore Phylogenomics of Terrestrial Cyanobacteria.</title>
        <authorList>
            <person name="Ward R.D."/>
            <person name="Stajich J.E."/>
            <person name="Johansen J.R."/>
            <person name="Huntemann M."/>
            <person name="Clum A."/>
            <person name="Foster B."/>
            <person name="Foster B."/>
            <person name="Roux S."/>
            <person name="Palaniappan K."/>
            <person name="Varghese N."/>
            <person name="Mukherjee S."/>
            <person name="Reddy T.B.K."/>
            <person name="Daum C."/>
            <person name="Copeland A."/>
            <person name="Chen I.A."/>
            <person name="Ivanova N.N."/>
            <person name="Kyrpides N.C."/>
            <person name="Shapiro N."/>
            <person name="Eloe-Fadrosh E.A."/>
            <person name="Pietrasiak N."/>
        </authorList>
    </citation>
    <scope>NUCLEOTIDE SEQUENCE</scope>
    <source>
        <strain evidence="3">GSE-NOS-MK-12-04C</strain>
    </source>
</reference>
<dbReference type="CDD" id="cd19481">
    <property type="entry name" value="RecA-like_protease"/>
    <property type="match status" value="1"/>
</dbReference>
<dbReference type="GO" id="GO:0003723">
    <property type="term" value="F:RNA binding"/>
    <property type="evidence" value="ECO:0007669"/>
    <property type="project" value="TreeGrafter"/>
</dbReference>
<dbReference type="GO" id="GO:0042254">
    <property type="term" value="P:ribosome biogenesis"/>
    <property type="evidence" value="ECO:0007669"/>
    <property type="project" value="TreeGrafter"/>
</dbReference>
<dbReference type="PANTHER" id="PTHR23077:SF132">
    <property type="entry name" value="ATP-DEPENDENT ZN PROTEASE"/>
    <property type="match status" value="1"/>
</dbReference>